<sequence>MTSGEGSLRRSLSTRAVIATVAMVFTARSPGAAGAGHSEGPM</sequence>
<evidence type="ECO:0000313" key="2">
    <source>
        <dbReference type="Proteomes" id="UP000233750"/>
    </source>
</evidence>
<name>A0A2N3WNB6_9PSEU</name>
<accession>A0A2N3WNB6</accession>
<organism evidence="1 2">
    <name type="scientific">Amycolatopsis echigonensis</name>
    <dbReference type="NCBI Taxonomy" id="2576905"/>
    <lineage>
        <taxon>Bacteria</taxon>
        <taxon>Bacillati</taxon>
        <taxon>Actinomycetota</taxon>
        <taxon>Actinomycetes</taxon>
        <taxon>Pseudonocardiales</taxon>
        <taxon>Pseudonocardiaceae</taxon>
        <taxon>Amycolatopsis</taxon>
    </lineage>
</organism>
<proteinExistence type="predicted"/>
<keyword evidence="2" id="KW-1185">Reference proteome</keyword>
<reference evidence="1 2" key="1">
    <citation type="submission" date="2017-12" db="EMBL/GenBank/DDBJ databases">
        <title>Sequencing the genomes of 1000 Actinobacteria strains.</title>
        <authorList>
            <person name="Klenk H.-P."/>
        </authorList>
    </citation>
    <scope>NUCLEOTIDE SEQUENCE [LARGE SCALE GENOMIC DNA]</scope>
    <source>
        <strain evidence="1 2">DSM 45165</strain>
    </source>
</reference>
<gene>
    <name evidence="1" type="ORF">ATK30_6274</name>
</gene>
<dbReference type="AlphaFoldDB" id="A0A2N3WNB6"/>
<dbReference type="RefSeq" id="WP_255443468.1">
    <property type="nucleotide sequence ID" value="NZ_JACJHR010000004.1"/>
</dbReference>
<protein>
    <submittedName>
        <fullName evidence="1">Uncharacterized protein</fullName>
    </submittedName>
</protein>
<comment type="caution">
    <text evidence="1">The sequence shown here is derived from an EMBL/GenBank/DDBJ whole genome shotgun (WGS) entry which is preliminary data.</text>
</comment>
<evidence type="ECO:0000313" key="1">
    <source>
        <dbReference type="EMBL" id="PKV95359.1"/>
    </source>
</evidence>
<dbReference type="Proteomes" id="UP000233750">
    <property type="component" value="Unassembled WGS sequence"/>
</dbReference>
<dbReference type="EMBL" id="PJMY01000003">
    <property type="protein sequence ID" value="PKV95359.1"/>
    <property type="molecule type" value="Genomic_DNA"/>
</dbReference>